<comment type="caution">
    <text evidence="4">The sequence shown here is derived from an EMBL/GenBank/DDBJ whole genome shotgun (WGS) entry which is preliminary data.</text>
</comment>
<evidence type="ECO:0000313" key="5">
    <source>
        <dbReference type="Proteomes" id="UP000690515"/>
    </source>
</evidence>
<gene>
    <name evidence="4" type="ORF">KCG35_11180</name>
</gene>
<sequence>MVEMQVADHQVRKIVRKKKQVFHVNNGKIKVVTRRKRQNTTSLTSSHKSSLADVSQATDQSVVKKTEEKHILPIPPELTSLRLSGRARSRYLRGYRSYLLLAEQWPKAFDIKCPKPLKVGIKEDLLKVTDVSEGQVKQGLRWYCHRSVYEKTLKQGAVRIDQFGEPAGLVSKDEAKV</sequence>
<feature type="compositionally biased region" description="Low complexity" evidence="2">
    <location>
        <begin position="40"/>
        <end position="51"/>
    </location>
</feature>
<dbReference type="SUPFAM" id="SSF48657">
    <property type="entry name" value="FinO-like"/>
    <property type="match status" value="1"/>
</dbReference>
<protein>
    <submittedName>
        <fullName evidence="4">ProQ/FinO family protein</fullName>
    </submittedName>
</protein>
<dbReference type="Pfam" id="PF04352">
    <property type="entry name" value="ProQ"/>
    <property type="match status" value="1"/>
</dbReference>
<evidence type="ECO:0000256" key="1">
    <source>
        <dbReference type="ARBA" id="ARBA00022884"/>
    </source>
</evidence>
<name>A0ABS5ZC30_9GAMM</name>
<dbReference type="Gene3D" id="1.10.1710.10">
    <property type="entry name" value="ProQ/FinO domain"/>
    <property type="match status" value="1"/>
</dbReference>
<proteinExistence type="predicted"/>
<organism evidence="4 5">
    <name type="scientific">Zooshikella harenae</name>
    <dbReference type="NCBI Taxonomy" id="2827238"/>
    <lineage>
        <taxon>Bacteria</taxon>
        <taxon>Pseudomonadati</taxon>
        <taxon>Pseudomonadota</taxon>
        <taxon>Gammaproteobacteria</taxon>
        <taxon>Oceanospirillales</taxon>
        <taxon>Zooshikellaceae</taxon>
        <taxon>Zooshikella</taxon>
    </lineage>
</organism>
<dbReference type="InterPro" id="IPR016103">
    <property type="entry name" value="ProQ/FinO"/>
</dbReference>
<evidence type="ECO:0000256" key="2">
    <source>
        <dbReference type="SAM" id="MobiDB-lite"/>
    </source>
</evidence>
<evidence type="ECO:0000313" key="4">
    <source>
        <dbReference type="EMBL" id="MBU2711622.1"/>
    </source>
</evidence>
<dbReference type="EMBL" id="JAGSOY010000022">
    <property type="protein sequence ID" value="MBU2711622.1"/>
    <property type="molecule type" value="Genomic_DNA"/>
</dbReference>
<keyword evidence="5" id="KW-1185">Reference proteome</keyword>
<evidence type="ECO:0000259" key="3">
    <source>
        <dbReference type="Pfam" id="PF04352"/>
    </source>
</evidence>
<dbReference type="InterPro" id="IPR036442">
    <property type="entry name" value="ProQ/FinO_sf"/>
</dbReference>
<keyword evidence="1" id="KW-0694">RNA-binding</keyword>
<reference evidence="4 5" key="1">
    <citation type="submission" date="2021-04" db="EMBL/GenBank/DDBJ databases">
        <authorList>
            <person name="Pira H."/>
            <person name="Risdian C."/>
            <person name="Wink J."/>
        </authorList>
    </citation>
    <scope>NUCLEOTIDE SEQUENCE [LARGE SCALE GENOMIC DNA]</scope>
    <source>
        <strain evidence="4 5">WH53</strain>
    </source>
</reference>
<dbReference type="Proteomes" id="UP000690515">
    <property type="component" value="Unassembled WGS sequence"/>
</dbReference>
<feature type="region of interest" description="Disordered" evidence="2">
    <location>
        <begin position="34"/>
        <end position="57"/>
    </location>
</feature>
<accession>A0ABS5ZC30</accession>
<dbReference type="RefSeq" id="WP_215819778.1">
    <property type="nucleotide sequence ID" value="NZ_JAGSOY010000022.1"/>
</dbReference>
<feature type="domain" description="ProQ/FinO" evidence="3">
    <location>
        <begin position="101"/>
        <end position="176"/>
    </location>
</feature>